<dbReference type="PANTHER" id="PTHR43747:SF4">
    <property type="entry name" value="FLAVIN-DEPENDENT TRYPTOPHAN HALOGENASE"/>
    <property type="match status" value="1"/>
</dbReference>
<dbReference type="Proteomes" id="UP000006512">
    <property type="component" value="Unassembled WGS sequence"/>
</dbReference>
<feature type="binding site" evidence="2">
    <location>
        <position position="352"/>
    </location>
    <ligand>
        <name>FAD</name>
        <dbReference type="ChEBI" id="CHEBI:57692"/>
    </ligand>
</feature>
<dbReference type="InterPro" id="IPR050816">
    <property type="entry name" value="Flavin-dep_Halogenase_NPB"/>
</dbReference>
<evidence type="ECO:0000313" key="3">
    <source>
        <dbReference type="EMBL" id="EGF93657.1"/>
    </source>
</evidence>
<keyword evidence="4" id="KW-1185">Reference proteome</keyword>
<keyword evidence="2" id="KW-0547">Nucleotide-binding</keyword>
<dbReference type="Gene3D" id="3.50.50.60">
    <property type="entry name" value="FAD/NAD(P)-binding domain"/>
    <property type="match status" value="1"/>
</dbReference>
<protein>
    <submittedName>
        <fullName evidence="3">Tryptophan halogenase PrnA</fullName>
    </submittedName>
</protein>
<evidence type="ECO:0000256" key="1">
    <source>
        <dbReference type="PIRSR" id="PIRSR011396-1"/>
    </source>
</evidence>
<dbReference type="EMBL" id="GL883077">
    <property type="protein sequence ID" value="EGF93657.1"/>
    <property type="molecule type" value="Genomic_DNA"/>
</dbReference>
<dbReference type="HOGENOM" id="CLU_022247_1_0_5"/>
<feature type="binding site" evidence="2">
    <location>
        <position position="82"/>
    </location>
    <ligand>
        <name>7-chloro-L-tryptophan</name>
        <dbReference type="ChEBI" id="CHEBI:58713"/>
    </ligand>
</feature>
<dbReference type="InterPro" id="IPR033856">
    <property type="entry name" value="Trp_halogen"/>
</dbReference>
<feature type="binding site" evidence="2">
    <location>
        <position position="339"/>
    </location>
    <ligand>
        <name>FAD</name>
        <dbReference type="ChEBI" id="CHEBI:57692"/>
    </ligand>
</feature>
<accession>F4QGH6</accession>
<keyword evidence="2" id="KW-0274">FAD</keyword>
<dbReference type="PANTHER" id="PTHR43747">
    <property type="entry name" value="FAD-BINDING PROTEIN"/>
    <property type="match status" value="1"/>
</dbReference>
<gene>
    <name evidence="3" type="ORF">ABI_20980</name>
</gene>
<evidence type="ECO:0000256" key="2">
    <source>
        <dbReference type="PIRSR" id="PIRSR011396-2"/>
    </source>
</evidence>
<dbReference type="InterPro" id="IPR006905">
    <property type="entry name" value="Flavin_halogenase"/>
</dbReference>
<dbReference type="Pfam" id="PF04820">
    <property type="entry name" value="Trp_halogenase"/>
    <property type="match status" value="1"/>
</dbReference>
<sequence>MPNPIENIVIVGGGTAGWMAAAMLAKLIVAKAPKPPTVTLIESDDISTVGVGEATIPAIKKYMSLLGINEADFLKFTQGTFKLGIEFVDWERLGESYIHGFGKIGQDLGWMRPHQYWLKMRNSGKVSPRFDDYAINPTACRHNRFNKRNGDDRKTPLNDIGYAYHFDAGLMAQYLRRIAEPLGVKRVEGTIVDVRLKAENGHVKSVALKDGQVVGGDFFIDCSGFRSLLIGGALGVGYESWSQWLPCDRALAVPCASVTPTTPYTRSTARTAGWQWRIPLQHRIGNGHVYSSRFTSDDEAARVLMDNLDGKALADPRPIRFETGKRKKLWEKNVLAVGLSGGFIEPLESTSIHLIQTTVLRLLNLFPDKDFDPATAAEYNAQADFEIERIRDFVIAHYKLTSRDDSEMWRYCRDMAVPDTLARKLDGFAASGRVFKENEELFAEDSWIQVLMGQGLMPRGYDPIVDNYPEETIIAYLNNISGVVAKCVAAMPTHDQFVAAYCAAEMP</sequence>
<dbReference type="STRING" id="715226.ABI_20980"/>
<dbReference type="OrthoDB" id="5695497at2"/>
<dbReference type="InterPro" id="IPR036188">
    <property type="entry name" value="FAD/NAD-bd_sf"/>
</dbReference>
<keyword evidence="2" id="KW-0285">Flavoprotein</keyword>
<dbReference type="RefSeq" id="WP_006272858.1">
    <property type="nucleotide sequence ID" value="NZ_GL883077.1"/>
</dbReference>
<dbReference type="GO" id="GO:0000166">
    <property type="term" value="F:nucleotide binding"/>
    <property type="evidence" value="ECO:0007669"/>
    <property type="project" value="UniProtKB-KW"/>
</dbReference>
<feature type="binding site" evidence="2">
    <location>
        <position position="348"/>
    </location>
    <ligand>
        <name>L-tryptophan</name>
        <dbReference type="ChEBI" id="CHEBI:57912"/>
    </ligand>
</feature>
<feature type="binding site" evidence="2">
    <location>
        <begin position="13"/>
        <end position="16"/>
    </location>
    <ligand>
        <name>FAD</name>
        <dbReference type="ChEBI" id="CHEBI:57692"/>
    </ligand>
</feature>
<name>F4QGH6_9CAUL</name>
<dbReference type="AlphaFoldDB" id="F4QGH6"/>
<dbReference type="PIRSF" id="PIRSF011396">
    <property type="entry name" value="Trp_halogenase"/>
    <property type="match status" value="1"/>
</dbReference>
<dbReference type="SUPFAM" id="SSF51905">
    <property type="entry name" value="FAD/NAD(P)-binding domain"/>
    <property type="match status" value="1"/>
</dbReference>
<feature type="active site" evidence="1">
    <location>
        <position position="82"/>
    </location>
</feature>
<dbReference type="eggNOG" id="COG0665">
    <property type="taxonomic scope" value="Bacteria"/>
</dbReference>
<dbReference type="GO" id="GO:0004497">
    <property type="term" value="F:monooxygenase activity"/>
    <property type="evidence" value="ECO:0007669"/>
    <property type="project" value="InterPro"/>
</dbReference>
<reference evidence="4" key="1">
    <citation type="submission" date="2011-03" db="EMBL/GenBank/DDBJ databases">
        <title>Draft genome sequence of Brevundimonas diminuta.</title>
        <authorList>
            <person name="Brown P.J.B."/>
            <person name="Buechlein A."/>
            <person name="Hemmerich C."/>
            <person name="Brun Y.V."/>
        </authorList>
    </citation>
    <scope>NUCLEOTIDE SEQUENCE [LARGE SCALE GENOMIC DNA]</scope>
    <source>
        <strain evidence="4">C19</strain>
    </source>
</reference>
<proteinExistence type="predicted"/>
<evidence type="ECO:0000313" key="4">
    <source>
        <dbReference type="Proteomes" id="UP000006512"/>
    </source>
</evidence>
<organism evidence="3 4">
    <name type="scientific">Asticcacaulis biprosthecium C19</name>
    <dbReference type="NCBI Taxonomy" id="715226"/>
    <lineage>
        <taxon>Bacteria</taxon>
        <taxon>Pseudomonadati</taxon>
        <taxon>Pseudomonadota</taxon>
        <taxon>Alphaproteobacteria</taxon>
        <taxon>Caulobacterales</taxon>
        <taxon>Caulobacteraceae</taxon>
        <taxon>Asticcacaulis</taxon>
    </lineage>
</organism>